<organism evidence="2 3">
    <name type="scientific">Protopolystoma xenopodis</name>
    <dbReference type="NCBI Taxonomy" id="117903"/>
    <lineage>
        <taxon>Eukaryota</taxon>
        <taxon>Metazoa</taxon>
        <taxon>Spiralia</taxon>
        <taxon>Lophotrochozoa</taxon>
        <taxon>Platyhelminthes</taxon>
        <taxon>Monogenea</taxon>
        <taxon>Polyopisthocotylea</taxon>
        <taxon>Polystomatidea</taxon>
        <taxon>Polystomatidae</taxon>
        <taxon>Protopolystoma</taxon>
    </lineage>
</organism>
<evidence type="ECO:0000256" key="1">
    <source>
        <dbReference type="SAM" id="MobiDB-lite"/>
    </source>
</evidence>
<dbReference type="AlphaFoldDB" id="A0A3S5BAD2"/>
<comment type="caution">
    <text evidence="2">The sequence shown here is derived from an EMBL/GenBank/DDBJ whole genome shotgun (WGS) entry which is preliminary data.</text>
</comment>
<sequence>MNSSSIPTTAPALMMTPSAWPPTRAPDIFPEGIHSRTSHVPSGRDFAGPSQQAISLPIFAGKETATLCGSCLPEMWESRMLKTSTGKPALSQCVCRILLQIHFNCGK</sequence>
<gene>
    <name evidence="2" type="ORF">PXEA_LOCUS34438</name>
</gene>
<name>A0A3S5BAD2_9PLAT</name>
<protein>
    <submittedName>
        <fullName evidence="2">Uncharacterized protein</fullName>
    </submittedName>
</protein>
<evidence type="ECO:0000313" key="2">
    <source>
        <dbReference type="EMBL" id="VEL40998.1"/>
    </source>
</evidence>
<proteinExistence type="predicted"/>
<reference evidence="2" key="1">
    <citation type="submission" date="2018-11" db="EMBL/GenBank/DDBJ databases">
        <authorList>
            <consortium name="Pathogen Informatics"/>
        </authorList>
    </citation>
    <scope>NUCLEOTIDE SEQUENCE</scope>
</reference>
<accession>A0A3S5BAD2</accession>
<evidence type="ECO:0000313" key="3">
    <source>
        <dbReference type="Proteomes" id="UP000784294"/>
    </source>
</evidence>
<dbReference type="Proteomes" id="UP000784294">
    <property type="component" value="Unassembled WGS sequence"/>
</dbReference>
<keyword evidence="3" id="KW-1185">Reference proteome</keyword>
<feature type="region of interest" description="Disordered" evidence="1">
    <location>
        <begin position="1"/>
        <end position="49"/>
    </location>
</feature>
<dbReference type="EMBL" id="CAAALY010267401">
    <property type="protein sequence ID" value="VEL40998.1"/>
    <property type="molecule type" value="Genomic_DNA"/>
</dbReference>